<dbReference type="Pfam" id="PF19953">
    <property type="entry name" value="EACC1"/>
    <property type="match status" value="1"/>
</dbReference>
<keyword evidence="2" id="KW-1185">Reference proteome</keyword>
<protein>
    <submittedName>
        <fullName evidence="1">Uncharacterized protein</fullName>
    </submittedName>
</protein>
<gene>
    <name evidence="1" type="ORF">SK854_45915</name>
</gene>
<comment type="caution">
    <text evidence="1">The sequence shown here is derived from an EMBL/GenBank/DDBJ whole genome shotgun (WGS) entry which is preliminary data.</text>
</comment>
<dbReference type="InterPro" id="IPR045428">
    <property type="entry name" value="EACC1"/>
</dbReference>
<reference evidence="1 2" key="1">
    <citation type="submission" date="2023-11" db="EMBL/GenBank/DDBJ databases">
        <title>Lentzea sokolovensis, sp. nov., Lentzea kristufkii, sp. nov., and Lentzea miocenensis, sp. nov., rare actinobacteria from Sokolov Coal Basin, Miocene lacustrine sediment, Czech Republic.</title>
        <authorList>
            <person name="Lara A."/>
            <person name="Kotroba L."/>
            <person name="Nouioui I."/>
            <person name="Neumann-Schaal M."/>
            <person name="Mast Y."/>
            <person name="Chronakova A."/>
        </authorList>
    </citation>
    <scope>NUCLEOTIDE SEQUENCE [LARGE SCALE GENOMIC DNA]</scope>
    <source>
        <strain evidence="1 2">BCCO 10_0061</strain>
    </source>
</reference>
<accession>A0ABU4VCJ2</accession>
<sequence length="123" mass="13553">MELLVRMPEDSISLPSLRSWLVRDPEFRGRVTLVPAPAEGQLSGAWDAVVIAVGSGGVGAVFLQTLSEWLKHRRPEQSFELTIKDGEREVTGTFKNIAPEEARELLRRLDTPSLPSSGDDDTP</sequence>
<evidence type="ECO:0000313" key="2">
    <source>
        <dbReference type="Proteomes" id="UP001285352"/>
    </source>
</evidence>
<reference evidence="1 2" key="2">
    <citation type="submission" date="2023-11" db="EMBL/GenBank/DDBJ databases">
        <authorList>
            <person name="Lara A.C."/>
            <person name="Chronakova A."/>
        </authorList>
    </citation>
    <scope>NUCLEOTIDE SEQUENCE [LARGE SCALE GENOMIC DNA]</scope>
    <source>
        <strain evidence="1 2">BCCO 10_0061</strain>
    </source>
</reference>
<evidence type="ECO:0000313" key="1">
    <source>
        <dbReference type="EMBL" id="MDX8149528.1"/>
    </source>
</evidence>
<dbReference type="Proteomes" id="UP001285352">
    <property type="component" value="Unassembled WGS sequence"/>
</dbReference>
<name>A0ABU4VCJ2_9PSEU</name>
<dbReference type="EMBL" id="JAXAVU010000018">
    <property type="protein sequence ID" value="MDX8149528.1"/>
    <property type="molecule type" value="Genomic_DNA"/>
</dbReference>
<dbReference type="RefSeq" id="WP_319981506.1">
    <property type="nucleotide sequence ID" value="NZ_JAXAVU010000018.1"/>
</dbReference>
<proteinExistence type="predicted"/>
<organism evidence="1 2">
    <name type="scientific">Lentzea sokolovensis</name>
    <dbReference type="NCBI Taxonomy" id="3095429"/>
    <lineage>
        <taxon>Bacteria</taxon>
        <taxon>Bacillati</taxon>
        <taxon>Actinomycetota</taxon>
        <taxon>Actinomycetes</taxon>
        <taxon>Pseudonocardiales</taxon>
        <taxon>Pseudonocardiaceae</taxon>
        <taxon>Lentzea</taxon>
    </lineage>
</organism>